<protein>
    <submittedName>
        <fullName evidence="2">DMT family transporter</fullName>
    </submittedName>
</protein>
<dbReference type="InterPro" id="IPR006750">
    <property type="entry name" value="YdcZ"/>
</dbReference>
<reference evidence="2 3" key="1">
    <citation type="submission" date="2018-07" db="EMBL/GenBank/DDBJ databases">
        <title>Genome analysis of Runella aurantiaca.</title>
        <authorList>
            <person name="Yang X."/>
        </authorList>
    </citation>
    <scope>NUCLEOTIDE SEQUENCE [LARGE SCALE GENOMIC DNA]</scope>
    <source>
        <strain evidence="2 3">YX9</strain>
    </source>
</reference>
<keyword evidence="1" id="KW-0472">Membrane</keyword>
<proteinExistence type="predicted"/>
<keyword evidence="1" id="KW-0812">Transmembrane</keyword>
<dbReference type="PANTHER" id="PTHR34821:SF2">
    <property type="entry name" value="INNER MEMBRANE PROTEIN YDCZ"/>
    <property type="match status" value="1"/>
</dbReference>
<evidence type="ECO:0000313" key="3">
    <source>
        <dbReference type="Proteomes" id="UP000253141"/>
    </source>
</evidence>
<dbReference type="Proteomes" id="UP000253141">
    <property type="component" value="Unassembled WGS sequence"/>
</dbReference>
<dbReference type="Pfam" id="PF04657">
    <property type="entry name" value="DMT_YdcZ"/>
    <property type="match status" value="1"/>
</dbReference>
<name>A0A369IBD2_9BACT</name>
<keyword evidence="1" id="KW-1133">Transmembrane helix</keyword>
<keyword evidence="3" id="KW-1185">Reference proteome</keyword>
<dbReference type="AlphaFoldDB" id="A0A369IBD2"/>
<dbReference type="PANTHER" id="PTHR34821">
    <property type="entry name" value="INNER MEMBRANE PROTEIN YDCZ"/>
    <property type="match status" value="1"/>
</dbReference>
<sequence>MSFTFDLLLHLSYRKNVTFRQVKMNNSILYIMLAITAGVLIPFQSAMNSALGKGLQNPYFSALTIFIVAVIGLSAYIILSRQTVPNMTHFAAPPKWSYIGGILGGTYVLLVVWLAPKLGIGNVTVLVLMGQVIAAMVIDQFGLLGAPLHPISWQRLIGVVLLCTGVYVIRKF</sequence>
<dbReference type="EMBL" id="QPIW01000008">
    <property type="protein sequence ID" value="RDB05757.1"/>
    <property type="molecule type" value="Genomic_DNA"/>
</dbReference>
<comment type="caution">
    <text evidence="2">The sequence shown here is derived from an EMBL/GenBank/DDBJ whole genome shotgun (WGS) entry which is preliminary data.</text>
</comment>
<feature type="transmembrane region" description="Helical" evidence="1">
    <location>
        <begin position="98"/>
        <end position="116"/>
    </location>
</feature>
<gene>
    <name evidence="2" type="ORF">DVG78_12265</name>
</gene>
<evidence type="ECO:0000313" key="2">
    <source>
        <dbReference type="EMBL" id="RDB05757.1"/>
    </source>
</evidence>
<feature type="transmembrane region" description="Helical" evidence="1">
    <location>
        <begin position="28"/>
        <end position="47"/>
    </location>
</feature>
<feature type="transmembrane region" description="Helical" evidence="1">
    <location>
        <begin position="123"/>
        <end position="145"/>
    </location>
</feature>
<feature type="transmembrane region" description="Helical" evidence="1">
    <location>
        <begin position="59"/>
        <end position="78"/>
    </location>
</feature>
<evidence type="ECO:0000256" key="1">
    <source>
        <dbReference type="SAM" id="Phobius"/>
    </source>
</evidence>
<dbReference type="GO" id="GO:0005886">
    <property type="term" value="C:plasma membrane"/>
    <property type="evidence" value="ECO:0007669"/>
    <property type="project" value="TreeGrafter"/>
</dbReference>
<organism evidence="2 3">
    <name type="scientific">Runella aurantiaca</name>
    <dbReference type="NCBI Taxonomy" id="2282308"/>
    <lineage>
        <taxon>Bacteria</taxon>
        <taxon>Pseudomonadati</taxon>
        <taxon>Bacteroidota</taxon>
        <taxon>Cytophagia</taxon>
        <taxon>Cytophagales</taxon>
        <taxon>Spirosomataceae</taxon>
        <taxon>Runella</taxon>
    </lineage>
</organism>
<accession>A0A369IBD2</accession>
<feature type="transmembrane region" description="Helical" evidence="1">
    <location>
        <begin position="151"/>
        <end position="169"/>
    </location>
</feature>